<accession>A0A4Y2HM78</accession>
<evidence type="ECO:0000256" key="1">
    <source>
        <dbReference type="SAM" id="MobiDB-lite"/>
    </source>
</evidence>
<comment type="caution">
    <text evidence="2">The sequence shown here is derived from an EMBL/GenBank/DDBJ whole genome shotgun (WGS) entry which is preliminary data.</text>
</comment>
<name>A0A4Y2HM78_ARAVE</name>
<feature type="region of interest" description="Disordered" evidence="1">
    <location>
        <begin position="38"/>
        <end position="58"/>
    </location>
</feature>
<sequence length="88" mass="10024">MSNEIRLVILKSRTTPARGHLALALQQVQYRTDLQLNQVSNRESSDPGRDFTTGPSRPMVKAKRYCSKMHNWLSSPFDEANHETCHVA</sequence>
<dbReference type="AlphaFoldDB" id="A0A4Y2HM78"/>
<keyword evidence="3" id="KW-1185">Reference proteome</keyword>
<reference evidence="2 3" key="1">
    <citation type="journal article" date="2019" name="Sci. Rep.">
        <title>Orb-weaving spider Araneus ventricosus genome elucidates the spidroin gene catalogue.</title>
        <authorList>
            <person name="Kono N."/>
            <person name="Nakamura H."/>
            <person name="Ohtoshi R."/>
            <person name="Moran D.A.P."/>
            <person name="Shinohara A."/>
            <person name="Yoshida Y."/>
            <person name="Fujiwara M."/>
            <person name="Mori M."/>
            <person name="Tomita M."/>
            <person name="Arakawa K."/>
        </authorList>
    </citation>
    <scope>NUCLEOTIDE SEQUENCE [LARGE SCALE GENOMIC DNA]</scope>
</reference>
<evidence type="ECO:0000313" key="2">
    <source>
        <dbReference type="EMBL" id="GBM66269.1"/>
    </source>
</evidence>
<proteinExistence type="predicted"/>
<dbReference type="EMBL" id="BGPR01002015">
    <property type="protein sequence ID" value="GBM66269.1"/>
    <property type="molecule type" value="Genomic_DNA"/>
</dbReference>
<evidence type="ECO:0000313" key="3">
    <source>
        <dbReference type="Proteomes" id="UP000499080"/>
    </source>
</evidence>
<organism evidence="2 3">
    <name type="scientific">Araneus ventricosus</name>
    <name type="common">Orbweaver spider</name>
    <name type="synonym">Epeira ventricosa</name>
    <dbReference type="NCBI Taxonomy" id="182803"/>
    <lineage>
        <taxon>Eukaryota</taxon>
        <taxon>Metazoa</taxon>
        <taxon>Ecdysozoa</taxon>
        <taxon>Arthropoda</taxon>
        <taxon>Chelicerata</taxon>
        <taxon>Arachnida</taxon>
        <taxon>Araneae</taxon>
        <taxon>Araneomorphae</taxon>
        <taxon>Entelegynae</taxon>
        <taxon>Araneoidea</taxon>
        <taxon>Araneidae</taxon>
        <taxon>Araneus</taxon>
    </lineage>
</organism>
<protein>
    <submittedName>
        <fullName evidence="2">Uncharacterized protein</fullName>
    </submittedName>
</protein>
<gene>
    <name evidence="2" type="ORF">AVEN_245875_1</name>
</gene>
<dbReference type="Proteomes" id="UP000499080">
    <property type="component" value="Unassembled WGS sequence"/>
</dbReference>